<evidence type="ECO:0000313" key="1">
    <source>
        <dbReference type="EMBL" id="GGY23032.1"/>
    </source>
</evidence>
<dbReference type="RefSeq" id="WP_190198537.1">
    <property type="nucleotide sequence ID" value="NZ_BMWE01000008.1"/>
</dbReference>
<name>A0ABQ2ZSJ6_9ACTN</name>
<organism evidence="1 2">
    <name type="scientific">Streptomyces djakartensis</name>
    <dbReference type="NCBI Taxonomy" id="68193"/>
    <lineage>
        <taxon>Bacteria</taxon>
        <taxon>Bacillati</taxon>
        <taxon>Actinomycetota</taxon>
        <taxon>Actinomycetes</taxon>
        <taxon>Kitasatosporales</taxon>
        <taxon>Streptomycetaceae</taxon>
        <taxon>Streptomyces</taxon>
    </lineage>
</organism>
<dbReference type="EMBL" id="BMWE01000008">
    <property type="protein sequence ID" value="GGY23032.1"/>
    <property type="molecule type" value="Genomic_DNA"/>
</dbReference>
<protein>
    <submittedName>
        <fullName evidence="1">Uncharacterized protein</fullName>
    </submittedName>
</protein>
<sequence length="290" mass="33550">MTHASGKYADFEGLRERAVALRRAGLSRRQIRDRLHVDNNDILNRLLEGEPPPAWTKRPNAKDDLRERARELRLQGWTYDQIQVELGCSKSSISLWVRDLPKPERKRTPEEASAIARRGWEVTMRMRDEERQRAKEAAKQAVGILSPRELFLLGVGLYWAEGGKDKPYDRRENVCFVNSDPGMIEVFLAWLNLLGVERDLLRFTVMIHESADVSGAERYWADLVDAPETAFYKTTLKKHNPKTRRKNIGDDYRGCLAIRVLKGADLYRRIEGSWYGIVESARKADQRNRT</sequence>
<dbReference type="Proteomes" id="UP000653308">
    <property type="component" value="Unassembled WGS sequence"/>
</dbReference>
<gene>
    <name evidence="1" type="ORF">GCM10010384_32640</name>
</gene>
<comment type="caution">
    <text evidence="1">The sequence shown here is derived from an EMBL/GenBank/DDBJ whole genome shotgun (WGS) entry which is preliminary data.</text>
</comment>
<evidence type="ECO:0000313" key="2">
    <source>
        <dbReference type="Proteomes" id="UP000653308"/>
    </source>
</evidence>
<proteinExistence type="predicted"/>
<reference evidence="2" key="1">
    <citation type="journal article" date="2019" name="Int. J. Syst. Evol. Microbiol.">
        <title>The Global Catalogue of Microorganisms (GCM) 10K type strain sequencing project: providing services to taxonomists for standard genome sequencing and annotation.</title>
        <authorList>
            <consortium name="The Broad Institute Genomics Platform"/>
            <consortium name="The Broad Institute Genome Sequencing Center for Infectious Disease"/>
            <person name="Wu L."/>
            <person name="Ma J."/>
        </authorList>
    </citation>
    <scope>NUCLEOTIDE SEQUENCE [LARGE SCALE GENOMIC DNA]</scope>
    <source>
        <strain evidence="2">JCM 4957</strain>
    </source>
</reference>
<accession>A0ABQ2ZSJ6</accession>
<keyword evidence="2" id="KW-1185">Reference proteome</keyword>